<reference evidence="17" key="2">
    <citation type="submission" date="2020-10" db="UniProtKB">
        <authorList>
            <consortium name="WormBaseParasite"/>
        </authorList>
    </citation>
    <scope>IDENTIFICATION</scope>
</reference>
<evidence type="ECO:0000313" key="17">
    <source>
        <dbReference type="WBParaSite" id="Pan_g22031.t1"/>
    </source>
</evidence>
<keyword evidence="6 12" id="KW-0347">Helicase</keyword>
<dbReference type="GO" id="GO:0043186">
    <property type="term" value="C:P granule"/>
    <property type="evidence" value="ECO:0007669"/>
    <property type="project" value="UniProtKB-ARBA"/>
</dbReference>
<protein>
    <recommendedName>
        <fullName evidence="2">RNA helicase</fullName>
        <ecNumber evidence="2">3.6.4.13</ecNumber>
    </recommendedName>
</protein>
<name>A0A7E4VKN8_PANRE</name>
<evidence type="ECO:0000256" key="6">
    <source>
        <dbReference type="ARBA" id="ARBA00022806"/>
    </source>
</evidence>
<evidence type="ECO:0000256" key="8">
    <source>
        <dbReference type="ARBA" id="ARBA00022884"/>
    </source>
</evidence>
<dbReference type="EC" id="3.6.4.13" evidence="2"/>
<dbReference type="FunFam" id="3.40.50.300:FF:000114">
    <property type="entry name" value="ATP-dependent RNA helicase DDX6"/>
    <property type="match status" value="1"/>
</dbReference>
<reference evidence="16" key="1">
    <citation type="journal article" date="2013" name="Genetics">
        <title>The draft genome and transcriptome of Panagrellus redivivus are shaped by the harsh demands of a free-living lifestyle.</title>
        <authorList>
            <person name="Srinivasan J."/>
            <person name="Dillman A.R."/>
            <person name="Macchietto M.G."/>
            <person name="Heikkinen L."/>
            <person name="Lakso M."/>
            <person name="Fracchia K.M."/>
            <person name="Antoshechkin I."/>
            <person name="Mortazavi A."/>
            <person name="Wong G."/>
            <person name="Sternberg P.W."/>
        </authorList>
    </citation>
    <scope>NUCLEOTIDE SEQUENCE [LARGE SCALE GENOMIC DNA]</scope>
    <source>
        <strain evidence="16">MT8872</strain>
    </source>
</reference>
<dbReference type="GO" id="GO:0033962">
    <property type="term" value="P:P-body assembly"/>
    <property type="evidence" value="ECO:0007669"/>
    <property type="project" value="UniProtKB-ARBA"/>
</dbReference>
<evidence type="ECO:0000256" key="2">
    <source>
        <dbReference type="ARBA" id="ARBA00012552"/>
    </source>
</evidence>
<dbReference type="PROSITE" id="PS00039">
    <property type="entry name" value="DEAD_ATP_HELICASE"/>
    <property type="match status" value="1"/>
</dbReference>
<dbReference type="SMART" id="SM00487">
    <property type="entry name" value="DEXDc"/>
    <property type="match status" value="1"/>
</dbReference>
<sequence>MAVTTVAPIAPEDWKTQLALPEKDLRFKTLDVTATRGIEFEDFSLKRELLKGIFEKGWERPSPIQEAAIGVALSGQDVLARAKNGTGKTGAYCIPLIERLDTKRDCIQALIIVPTRELALQTSAICVELGKHLGLKVMVTTGGTDLRDDILRLNSVVHLVVATPGRIIDLMEKNVAQVDNCNMIVLDEADKLLSQDFQGVLDKLISFLPSKRQIMLFSATFPRTVAAFMNTHMHSPYEINLMDELTLLGVTQFYAYVQEKQKVHCLNTLFRKLHINQSIIFCNSTQRVELLAKKITELGYSCYYIHSKMAQQHRNRVFHDFREGHCRNLVCSDLLTRGIDIQAVNVVINFDFPRNSETYLHRIGRSGRFGHLGIAINLVTYEDRHNLRRIEKELHTRICPIPTEVDLKLYVADHQHSLTDDDIVPKGAL</sequence>
<dbReference type="PROSITE" id="PS51192">
    <property type="entry name" value="HELICASE_ATP_BIND_1"/>
    <property type="match status" value="1"/>
</dbReference>
<dbReference type="Pfam" id="PF00271">
    <property type="entry name" value="Helicase_C"/>
    <property type="match status" value="1"/>
</dbReference>
<dbReference type="WBParaSite" id="Pan_g22031.t1">
    <property type="protein sequence ID" value="Pan_g22031.t1"/>
    <property type="gene ID" value="Pan_g22031"/>
</dbReference>
<evidence type="ECO:0000256" key="1">
    <source>
        <dbReference type="ARBA" id="ARBA00004201"/>
    </source>
</evidence>
<dbReference type="FunFam" id="3.40.50.300:FF:000364">
    <property type="entry name" value="ATP-dependent RNA helicase DDX6"/>
    <property type="match status" value="1"/>
</dbReference>
<dbReference type="InterPro" id="IPR014014">
    <property type="entry name" value="RNA_helicase_DEAD_Q_motif"/>
</dbReference>
<feature type="short sequence motif" description="Q motif" evidence="11">
    <location>
        <begin position="38"/>
        <end position="66"/>
    </location>
</feature>
<dbReference type="GO" id="GO:0000932">
    <property type="term" value="C:P-body"/>
    <property type="evidence" value="ECO:0007669"/>
    <property type="project" value="UniProtKB-SubCell"/>
</dbReference>
<dbReference type="SUPFAM" id="SSF52540">
    <property type="entry name" value="P-loop containing nucleoside triphosphate hydrolases"/>
    <property type="match status" value="1"/>
</dbReference>
<feature type="domain" description="Helicase ATP-binding" evidence="13">
    <location>
        <begin position="69"/>
        <end position="239"/>
    </location>
</feature>
<dbReference type="InterPro" id="IPR011545">
    <property type="entry name" value="DEAD/DEAH_box_helicase_dom"/>
</dbReference>
<dbReference type="CDD" id="cd17940">
    <property type="entry name" value="DEADc_DDX6"/>
    <property type="match status" value="1"/>
</dbReference>
<evidence type="ECO:0000256" key="11">
    <source>
        <dbReference type="PROSITE-ProRule" id="PRU00552"/>
    </source>
</evidence>
<dbReference type="CDD" id="cd18787">
    <property type="entry name" value="SF2_C_DEAD"/>
    <property type="match status" value="1"/>
</dbReference>
<dbReference type="SMART" id="SM00490">
    <property type="entry name" value="HELICc"/>
    <property type="match status" value="1"/>
</dbReference>
<dbReference type="InterPro" id="IPR014001">
    <property type="entry name" value="Helicase_ATP-bd"/>
</dbReference>
<dbReference type="GO" id="GO:0016787">
    <property type="term" value="F:hydrolase activity"/>
    <property type="evidence" value="ECO:0007669"/>
    <property type="project" value="UniProtKB-KW"/>
</dbReference>
<evidence type="ECO:0000256" key="3">
    <source>
        <dbReference type="ARBA" id="ARBA00022490"/>
    </source>
</evidence>
<organism evidence="16 17">
    <name type="scientific">Panagrellus redivivus</name>
    <name type="common">Microworm</name>
    <dbReference type="NCBI Taxonomy" id="6233"/>
    <lineage>
        <taxon>Eukaryota</taxon>
        <taxon>Metazoa</taxon>
        <taxon>Ecdysozoa</taxon>
        <taxon>Nematoda</taxon>
        <taxon>Chromadorea</taxon>
        <taxon>Rhabditida</taxon>
        <taxon>Tylenchina</taxon>
        <taxon>Panagrolaimomorpha</taxon>
        <taxon>Panagrolaimoidea</taxon>
        <taxon>Panagrolaimidae</taxon>
        <taxon>Panagrellus</taxon>
    </lineage>
</organism>
<evidence type="ECO:0000256" key="10">
    <source>
        <dbReference type="ARBA" id="ARBA00047984"/>
    </source>
</evidence>
<evidence type="ECO:0000259" key="14">
    <source>
        <dbReference type="PROSITE" id="PS51194"/>
    </source>
</evidence>
<dbReference type="PROSITE" id="PS51194">
    <property type="entry name" value="HELICASE_CTER"/>
    <property type="match status" value="1"/>
</dbReference>
<comment type="similarity">
    <text evidence="9">Belongs to the DEAD box helicase family. DDX6/DHH1 subfamily.</text>
</comment>
<evidence type="ECO:0000256" key="5">
    <source>
        <dbReference type="ARBA" id="ARBA00022801"/>
    </source>
</evidence>
<evidence type="ECO:0000259" key="15">
    <source>
        <dbReference type="PROSITE" id="PS51195"/>
    </source>
</evidence>
<dbReference type="InterPro" id="IPR027417">
    <property type="entry name" value="P-loop_NTPase"/>
</dbReference>
<comment type="catalytic activity">
    <reaction evidence="10">
        <text>ATP + H2O = ADP + phosphate + H(+)</text>
        <dbReference type="Rhea" id="RHEA:13065"/>
        <dbReference type="ChEBI" id="CHEBI:15377"/>
        <dbReference type="ChEBI" id="CHEBI:15378"/>
        <dbReference type="ChEBI" id="CHEBI:30616"/>
        <dbReference type="ChEBI" id="CHEBI:43474"/>
        <dbReference type="ChEBI" id="CHEBI:456216"/>
        <dbReference type="EC" id="3.6.4.13"/>
    </reaction>
</comment>
<dbReference type="AlphaFoldDB" id="A0A7E4VKN8"/>
<keyword evidence="8" id="KW-0694">RNA-binding</keyword>
<keyword evidence="7 12" id="KW-0067">ATP-binding</keyword>
<feature type="domain" description="DEAD-box RNA helicase Q" evidence="15">
    <location>
        <begin position="38"/>
        <end position="66"/>
    </location>
</feature>
<dbReference type="GO" id="GO:0003724">
    <property type="term" value="F:RNA helicase activity"/>
    <property type="evidence" value="ECO:0007669"/>
    <property type="project" value="UniProtKB-EC"/>
</dbReference>
<keyword evidence="16" id="KW-1185">Reference proteome</keyword>
<dbReference type="Gene3D" id="3.40.50.300">
    <property type="entry name" value="P-loop containing nucleotide triphosphate hydrolases"/>
    <property type="match status" value="2"/>
</dbReference>
<dbReference type="Pfam" id="PF00270">
    <property type="entry name" value="DEAD"/>
    <property type="match status" value="1"/>
</dbReference>
<evidence type="ECO:0000256" key="7">
    <source>
        <dbReference type="ARBA" id="ARBA00022840"/>
    </source>
</evidence>
<dbReference type="InterPro" id="IPR000629">
    <property type="entry name" value="RNA-helicase_DEAD-box_CS"/>
</dbReference>
<proteinExistence type="inferred from homology"/>
<accession>A0A7E4VKN8</accession>
<evidence type="ECO:0000259" key="13">
    <source>
        <dbReference type="PROSITE" id="PS51192"/>
    </source>
</evidence>
<dbReference type="PROSITE" id="PS51195">
    <property type="entry name" value="Q_MOTIF"/>
    <property type="match status" value="1"/>
</dbReference>
<keyword evidence="3" id="KW-0963">Cytoplasm</keyword>
<evidence type="ECO:0000256" key="9">
    <source>
        <dbReference type="ARBA" id="ARBA00038316"/>
    </source>
</evidence>
<dbReference type="InterPro" id="IPR001650">
    <property type="entry name" value="Helicase_C-like"/>
</dbReference>
<comment type="subcellular location">
    <subcellularLocation>
        <location evidence="1">Cytoplasm</location>
        <location evidence="1">P-body</location>
    </subcellularLocation>
</comment>
<keyword evidence="5 12" id="KW-0378">Hydrolase</keyword>
<dbReference type="GO" id="GO:0005524">
    <property type="term" value="F:ATP binding"/>
    <property type="evidence" value="ECO:0007669"/>
    <property type="project" value="UniProtKB-KW"/>
</dbReference>
<dbReference type="PANTHER" id="PTHR47960">
    <property type="entry name" value="DEAD-BOX ATP-DEPENDENT RNA HELICASE 50"/>
    <property type="match status" value="1"/>
</dbReference>
<dbReference type="Proteomes" id="UP000492821">
    <property type="component" value="Unassembled WGS sequence"/>
</dbReference>
<dbReference type="GO" id="GO:0003723">
    <property type="term" value="F:RNA binding"/>
    <property type="evidence" value="ECO:0007669"/>
    <property type="project" value="UniProtKB-KW"/>
</dbReference>
<evidence type="ECO:0000256" key="4">
    <source>
        <dbReference type="ARBA" id="ARBA00022741"/>
    </source>
</evidence>
<feature type="domain" description="Helicase C-terminal" evidence="14">
    <location>
        <begin position="249"/>
        <end position="409"/>
    </location>
</feature>
<dbReference type="GO" id="GO:0017148">
    <property type="term" value="P:negative regulation of translation"/>
    <property type="evidence" value="ECO:0007669"/>
    <property type="project" value="UniProtKB-ARBA"/>
</dbReference>
<evidence type="ECO:0000313" key="16">
    <source>
        <dbReference type="Proteomes" id="UP000492821"/>
    </source>
</evidence>
<keyword evidence="4 12" id="KW-0547">Nucleotide-binding</keyword>
<evidence type="ECO:0000256" key="12">
    <source>
        <dbReference type="RuleBase" id="RU000492"/>
    </source>
</evidence>